<evidence type="ECO:0000259" key="3">
    <source>
        <dbReference type="Pfam" id="PF09375"/>
    </source>
</evidence>
<dbReference type="CDD" id="cd14659">
    <property type="entry name" value="Imelysin-like_IPPA"/>
    <property type="match status" value="1"/>
</dbReference>
<proteinExistence type="predicted"/>
<dbReference type="InterPro" id="IPR038352">
    <property type="entry name" value="Imelysin_sf"/>
</dbReference>
<dbReference type="PROSITE" id="PS51257">
    <property type="entry name" value="PROKAR_LIPOPROTEIN"/>
    <property type="match status" value="1"/>
</dbReference>
<gene>
    <name evidence="4" type="ORF">GCM10022291_02750</name>
</gene>
<sequence length="353" mass="39948">MKRDIAFYIVLLLVTMSCNNNDETTAIDTFHSDYYNVNIAPSISNFKVETEKYIKYVNTFKAQPSASNFSILQEQWLKTTQAFSKTRVYNMVAVKAQFFDIIIYNFPVNPTLIENNIEEKANYDAAYLSSKSTVAKGLATLEYLLFYNQDSNKALLMLQENEFRVNYMLGVAQDVLRQANLLIEFWEQDYKDVFINATSISCTENARCLSFNQVINIMDVIRVTKVGKPAGLEDSSSATIESLEAFRSGNSLELIKSTVEEVEHVYTLSTVNFSEIVDDISGNSQISDEINKTFTEVYRDIDAINTNLYIAIENEDPNVEALYNSLFNLVKYFSVDAASILSVSVLPTDNDGD</sequence>
<keyword evidence="2" id="KW-0732">Signal</keyword>
<dbReference type="Gene3D" id="1.20.1420.20">
    <property type="entry name" value="M75 peptidase, HXXE motif"/>
    <property type="match status" value="1"/>
</dbReference>
<dbReference type="EMBL" id="BAABCA010000001">
    <property type="protein sequence ID" value="GAA4231092.1"/>
    <property type="molecule type" value="Genomic_DNA"/>
</dbReference>
<evidence type="ECO:0000256" key="2">
    <source>
        <dbReference type="ARBA" id="ARBA00022729"/>
    </source>
</evidence>
<accession>A0ABP8BZM9</accession>
<evidence type="ECO:0000313" key="4">
    <source>
        <dbReference type="EMBL" id="GAA4231092.1"/>
    </source>
</evidence>
<dbReference type="InterPro" id="IPR018976">
    <property type="entry name" value="Imelysin-like"/>
</dbReference>
<organism evidence="4 5">
    <name type="scientific">Postechiella marina</name>
    <dbReference type="NCBI Taxonomy" id="943941"/>
    <lineage>
        <taxon>Bacteria</taxon>
        <taxon>Pseudomonadati</taxon>
        <taxon>Bacteroidota</taxon>
        <taxon>Flavobacteriia</taxon>
        <taxon>Flavobacteriales</taxon>
        <taxon>Flavobacteriaceae</taxon>
        <taxon>Postechiella</taxon>
    </lineage>
</organism>
<keyword evidence="5" id="KW-1185">Reference proteome</keyword>
<dbReference type="InterPro" id="IPR034984">
    <property type="entry name" value="Imelysin-like_IPPA"/>
</dbReference>
<feature type="domain" description="Imelysin-like" evidence="3">
    <location>
        <begin position="47"/>
        <end position="327"/>
    </location>
</feature>
<dbReference type="Pfam" id="PF09375">
    <property type="entry name" value="Peptidase_M75"/>
    <property type="match status" value="1"/>
</dbReference>
<reference evidence="5" key="1">
    <citation type="journal article" date="2019" name="Int. J. Syst. Evol. Microbiol.">
        <title>The Global Catalogue of Microorganisms (GCM) 10K type strain sequencing project: providing services to taxonomists for standard genome sequencing and annotation.</title>
        <authorList>
            <consortium name="The Broad Institute Genomics Platform"/>
            <consortium name="The Broad Institute Genome Sequencing Center for Infectious Disease"/>
            <person name="Wu L."/>
            <person name="Ma J."/>
        </authorList>
    </citation>
    <scope>NUCLEOTIDE SEQUENCE [LARGE SCALE GENOMIC DNA]</scope>
    <source>
        <strain evidence="5">JCM 17630</strain>
    </source>
</reference>
<comment type="subcellular location">
    <subcellularLocation>
        <location evidence="1">Cell envelope</location>
    </subcellularLocation>
</comment>
<name>A0ABP8BZM9_9FLAO</name>
<dbReference type="Proteomes" id="UP001501496">
    <property type="component" value="Unassembled WGS sequence"/>
</dbReference>
<comment type="caution">
    <text evidence="4">The sequence shown here is derived from an EMBL/GenBank/DDBJ whole genome shotgun (WGS) entry which is preliminary data.</text>
</comment>
<protein>
    <recommendedName>
        <fullName evidence="3">Imelysin-like domain-containing protein</fullName>
    </recommendedName>
</protein>
<evidence type="ECO:0000313" key="5">
    <source>
        <dbReference type="Proteomes" id="UP001501496"/>
    </source>
</evidence>
<dbReference type="RefSeq" id="WP_344786193.1">
    <property type="nucleotide sequence ID" value="NZ_BAABCA010000001.1"/>
</dbReference>
<evidence type="ECO:0000256" key="1">
    <source>
        <dbReference type="ARBA" id="ARBA00004196"/>
    </source>
</evidence>